<name>A0AAF1KUL4_9PROT</name>
<comment type="similarity">
    <text evidence="1">Belongs to the iron-sulfur cluster assembly SufBD family.</text>
</comment>
<comment type="caution">
    <text evidence="4">The sequence shown here is derived from an EMBL/GenBank/DDBJ whole genome shotgun (WGS) entry which is preliminary data.</text>
</comment>
<accession>A0AAF1KUL4</accession>
<feature type="domain" description="SUF system FeS cluster assembly SufBD N-terminal" evidence="3">
    <location>
        <begin position="150"/>
        <end position="213"/>
    </location>
</feature>
<keyword evidence="5" id="KW-1185">Reference proteome</keyword>
<proteinExistence type="inferred from homology"/>
<dbReference type="EMBL" id="JAAEDH010000018">
    <property type="protein sequence ID" value="MBR0656427.1"/>
    <property type="molecule type" value="Genomic_DNA"/>
</dbReference>
<dbReference type="Pfam" id="PF01458">
    <property type="entry name" value="SUFBD_core"/>
    <property type="match status" value="1"/>
</dbReference>
<dbReference type="Proteomes" id="UP001196068">
    <property type="component" value="Unassembled WGS sequence"/>
</dbReference>
<gene>
    <name evidence="4" type="primary">sufB</name>
    <name evidence="4" type="ORF">GXW79_15200</name>
</gene>
<reference evidence="4" key="2">
    <citation type="journal article" date="2021" name="Syst. Appl. Microbiol.">
        <title>Roseomonas hellenica sp. nov., isolated from roots of wild-growing Alkanna tinctoria.</title>
        <authorList>
            <person name="Rat A."/>
            <person name="Naranjo H.D."/>
            <person name="Lebbe L."/>
            <person name="Cnockaert M."/>
            <person name="Krigas N."/>
            <person name="Grigoriadou K."/>
            <person name="Maloupa E."/>
            <person name="Willems A."/>
        </authorList>
    </citation>
    <scope>NUCLEOTIDE SEQUENCE</scope>
    <source>
        <strain evidence="4">LMG 28251</strain>
    </source>
</reference>
<dbReference type="InterPro" id="IPR055346">
    <property type="entry name" value="Fe-S_cluster_assembly_SufBD"/>
</dbReference>
<dbReference type="PANTHER" id="PTHR30508:SF1">
    <property type="entry name" value="UPF0051 PROTEIN ABCI8, CHLOROPLASTIC-RELATED"/>
    <property type="match status" value="1"/>
</dbReference>
<dbReference type="SUPFAM" id="SSF101960">
    <property type="entry name" value="Stabilizer of iron transporter SufD"/>
    <property type="match status" value="1"/>
</dbReference>
<dbReference type="PANTHER" id="PTHR30508">
    <property type="entry name" value="FES CLUSTER ASSEMBLY PROTEIN SUF"/>
    <property type="match status" value="1"/>
</dbReference>
<evidence type="ECO:0000256" key="1">
    <source>
        <dbReference type="ARBA" id="ARBA00043967"/>
    </source>
</evidence>
<dbReference type="InterPro" id="IPR010231">
    <property type="entry name" value="SUF_FeS_clus_asmbl_SufB"/>
</dbReference>
<evidence type="ECO:0000313" key="4">
    <source>
        <dbReference type="EMBL" id="MBR0656427.1"/>
    </source>
</evidence>
<evidence type="ECO:0000259" key="2">
    <source>
        <dbReference type="Pfam" id="PF01458"/>
    </source>
</evidence>
<dbReference type="Pfam" id="PF19295">
    <property type="entry name" value="SufBD_N"/>
    <property type="match status" value="1"/>
</dbReference>
<organism evidence="4 5">
    <name type="scientific">Plastoroseomonas arctica</name>
    <dbReference type="NCBI Taxonomy" id="1509237"/>
    <lineage>
        <taxon>Bacteria</taxon>
        <taxon>Pseudomonadati</taxon>
        <taxon>Pseudomonadota</taxon>
        <taxon>Alphaproteobacteria</taxon>
        <taxon>Acetobacterales</taxon>
        <taxon>Acetobacteraceae</taxon>
        <taxon>Plastoroseomonas</taxon>
    </lineage>
</organism>
<dbReference type="GO" id="GO:0016226">
    <property type="term" value="P:iron-sulfur cluster assembly"/>
    <property type="evidence" value="ECO:0007669"/>
    <property type="project" value="InterPro"/>
</dbReference>
<feature type="domain" description="SUF system FeS cluster assembly SufBD core" evidence="2">
    <location>
        <begin position="221"/>
        <end position="463"/>
    </location>
</feature>
<sequence>MAAVTETIDTVNAVNDGGYKYGFSTDIEMEFAPKGLNEDTVRYISAQKNEPEWLLEWRLRAFAVWKTMEEPRWSSAKYPPIDYQDAYYYAAPKEKIGPKSLDEVDPELLRTYEKLGIPLREQEWLAGVQPEGRMPVAVDAVFDSVSVATSYKDRLAKEGIIFCPISEAVQEHPELVRKYLGSVVPQGDNFFAALNSAVFTDGSFVYIPKGVRCPMELSTYFRINAKSTGQFERTLIIADVGSQVSYLEGCTAPMRDENQLHAAVVELVALDDASIKYSTVQNWYPGDANGKGGIYNFVTKRAACRGKRSKVSWTQVETGSAITWKYPSCILQGEDSVGEFYSVAIANNWQQADTGTKMIHIGARTKSTIVSKGISAGQGQNTYRGLVRISPRAKGARNFTQCDSLLIGDKCGAHTVPYIENRCMTAKTEHEATTSRIAEDQLFYCRQRGLSQEEAVGMIVNGFCREVLKELPMEFAVEAQKLLQISLEGSVG</sequence>
<dbReference type="NCBIfam" id="NF008773">
    <property type="entry name" value="PRK11814.1"/>
    <property type="match status" value="1"/>
</dbReference>
<dbReference type="RefSeq" id="WP_211875280.1">
    <property type="nucleotide sequence ID" value="NZ_JAAEDH010000018.1"/>
</dbReference>
<dbReference type="InterPro" id="IPR045595">
    <property type="entry name" value="SufBD_N"/>
</dbReference>
<dbReference type="NCBIfam" id="TIGR01980">
    <property type="entry name" value="sufB"/>
    <property type="match status" value="1"/>
</dbReference>
<evidence type="ECO:0000259" key="3">
    <source>
        <dbReference type="Pfam" id="PF19295"/>
    </source>
</evidence>
<dbReference type="InterPro" id="IPR000825">
    <property type="entry name" value="SUF_FeS_clus_asmbl_SufBD_core"/>
</dbReference>
<protein>
    <submittedName>
        <fullName evidence="4">Fe-S cluster assembly protein SufB</fullName>
    </submittedName>
</protein>
<dbReference type="InterPro" id="IPR037284">
    <property type="entry name" value="SUF_FeS_clus_asmbl_SufBD_sf"/>
</dbReference>
<dbReference type="AlphaFoldDB" id="A0AAF1KUL4"/>
<reference evidence="4" key="1">
    <citation type="submission" date="2020-01" db="EMBL/GenBank/DDBJ databases">
        <authorList>
            <person name="Rat A."/>
        </authorList>
    </citation>
    <scope>NUCLEOTIDE SEQUENCE</scope>
    <source>
        <strain evidence="4">LMG 28251</strain>
    </source>
</reference>
<evidence type="ECO:0000313" key="5">
    <source>
        <dbReference type="Proteomes" id="UP001196068"/>
    </source>
</evidence>